<evidence type="ECO:0000313" key="1">
    <source>
        <dbReference type="EMBL" id="NMD86298.1"/>
    </source>
</evidence>
<dbReference type="AlphaFoldDB" id="A0A848AT31"/>
<name>A0A848AT31_9BACT</name>
<proteinExistence type="predicted"/>
<accession>A0A848AT31</accession>
<sequence>MAEKTSQEIQTLLGYIKIYPLAALAGSDDLGPLSGPPTVEGDIETKEQKLYETMGEVHAEIIVKNNVKVTIKTRYIDKAISLLSEFKKGDNVYDPDKKVALTLVPITAETGAKTLTFPNAYLQPGLSYTPSDEGAEHEAELVYVCKPDADGKPFSFGTGA</sequence>
<dbReference type="RefSeq" id="WP_168962091.1">
    <property type="nucleotide sequence ID" value="NZ_JABAEW010000009.1"/>
</dbReference>
<organism evidence="1 2">
    <name type="scientific">Victivallis vadensis</name>
    <dbReference type="NCBI Taxonomy" id="172901"/>
    <lineage>
        <taxon>Bacteria</taxon>
        <taxon>Pseudomonadati</taxon>
        <taxon>Lentisphaerota</taxon>
        <taxon>Lentisphaeria</taxon>
        <taxon>Victivallales</taxon>
        <taxon>Victivallaceae</taxon>
        <taxon>Victivallis</taxon>
    </lineage>
</organism>
<dbReference type="EMBL" id="JABAEW010000009">
    <property type="protein sequence ID" value="NMD86298.1"/>
    <property type="molecule type" value="Genomic_DNA"/>
</dbReference>
<dbReference type="Proteomes" id="UP000576225">
    <property type="component" value="Unassembled WGS sequence"/>
</dbReference>
<comment type="caution">
    <text evidence="1">The sequence shown here is derived from an EMBL/GenBank/DDBJ whole genome shotgun (WGS) entry which is preliminary data.</text>
</comment>
<gene>
    <name evidence="1" type="ORF">HF882_06835</name>
</gene>
<protein>
    <submittedName>
        <fullName evidence="1">Uncharacterized protein</fullName>
    </submittedName>
</protein>
<evidence type="ECO:0000313" key="2">
    <source>
        <dbReference type="Proteomes" id="UP000576225"/>
    </source>
</evidence>
<reference evidence="1 2" key="1">
    <citation type="submission" date="2020-04" db="EMBL/GenBank/DDBJ databases">
        <authorList>
            <person name="Hitch T.C.A."/>
            <person name="Wylensek D."/>
            <person name="Clavel T."/>
        </authorList>
    </citation>
    <scope>NUCLEOTIDE SEQUENCE [LARGE SCALE GENOMIC DNA]</scope>
    <source>
        <strain evidence="1 2">COR2-253-APC-1A</strain>
    </source>
</reference>